<protein>
    <recommendedName>
        <fullName evidence="4">Transketolase N-terminal domain-containing protein</fullName>
    </recommendedName>
</protein>
<dbReference type="PANTHER" id="PTHR47514">
    <property type="entry name" value="TRANSKETOLASE N-TERMINAL SECTION-RELATED"/>
    <property type="match status" value="1"/>
</dbReference>
<dbReference type="PATRIC" id="fig|999408.3.peg.681"/>
<evidence type="ECO:0000256" key="3">
    <source>
        <dbReference type="ARBA" id="ARBA00023052"/>
    </source>
</evidence>
<evidence type="ECO:0000259" key="4">
    <source>
        <dbReference type="Pfam" id="PF00456"/>
    </source>
</evidence>
<dbReference type="AlphaFoldDB" id="A0A0E2HF79"/>
<dbReference type="SUPFAM" id="SSF52518">
    <property type="entry name" value="Thiamin diphosphate-binding fold (THDP-binding)"/>
    <property type="match status" value="1"/>
</dbReference>
<dbReference type="InterPro" id="IPR005474">
    <property type="entry name" value="Transketolase_N"/>
</dbReference>
<accession>A0A0E2HF79</accession>
<evidence type="ECO:0000313" key="6">
    <source>
        <dbReference type="Proteomes" id="UP000013085"/>
    </source>
</evidence>
<keyword evidence="3" id="KW-0786">Thiamine pyrophosphate</keyword>
<evidence type="ECO:0000256" key="2">
    <source>
        <dbReference type="ARBA" id="ARBA00007131"/>
    </source>
</evidence>
<gene>
    <name evidence="5" type="ORF">HMPREF1090_00635</name>
</gene>
<comment type="similarity">
    <text evidence="2">Belongs to the transketolase family.</text>
</comment>
<evidence type="ECO:0000256" key="1">
    <source>
        <dbReference type="ARBA" id="ARBA00001964"/>
    </source>
</evidence>
<reference evidence="5 6" key="1">
    <citation type="submission" date="2013-01" db="EMBL/GenBank/DDBJ databases">
        <title>The Genome Sequence of Clostridium clostridioforme 90A8.</title>
        <authorList>
            <consortium name="The Broad Institute Genome Sequencing Platform"/>
            <person name="Earl A."/>
            <person name="Ward D."/>
            <person name="Feldgarden M."/>
            <person name="Gevers D."/>
            <person name="Courvalin P."/>
            <person name="Lambert T."/>
            <person name="Walker B."/>
            <person name="Young S.K."/>
            <person name="Zeng Q."/>
            <person name="Gargeya S."/>
            <person name="Fitzgerald M."/>
            <person name="Haas B."/>
            <person name="Abouelleil A."/>
            <person name="Alvarado L."/>
            <person name="Arachchi H.M."/>
            <person name="Berlin A.M."/>
            <person name="Chapman S.B."/>
            <person name="Dewar J."/>
            <person name="Goldberg J."/>
            <person name="Griggs A."/>
            <person name="Gujja S."/>
            <person name="Hansen M."/>
            <person name="Howarth C."/>
            <person name="Imamovic A."/>
            <person name="Larimer J."/>
            <person name="McCowan C."/>
            <person name="Murphy C."/>
            <person name="Neiman D."/>
            <person name="Pearson M."/>
            <person name="Priest M."/>
            <person name="Roberts A."/>
            <person name="Saif S."/>
            <person name="Shea T."/>
            <person name="Sisk P."/>
            <person name="Sykes S."/>
            <person name="Wortman J."/>
            <person name="Nusbaum C."/>
            <person name="Birren B."/>
        </authorList>
    </citation>
    <scope>NUCLEOTIDE SEQUENCE [LARGE SCALE GENOMIC DNA]</scope>
    <source>
        <strain evidence="5 6">90A8</strain>
    </source>
</reference>
<dbReference type="RefSeq" id="WP_002586745.1">
    <property type="nucleotide sequence ID" value="NZ_KB850987.1"/>
</dbReference>
<comment type="caution">
    <text evidence="5">The sequence shown here is derived from an EMBL/GenBank/DDBJ whole genome shotgun (WGS) entry which is preliminary data.</text>
</comment>
<name>A0A0E2HF79_9FIRM</name>
<proteinExistence type="inferred from homology"/>
<dbReference type="EMBL" id="AGYR01000005">
    <property type="protein sequence ID" value="ENZ19251.1"/>
    <property type="molecule type" value="Genomic_DNA"/>
</dbReference>
<evidence type="ECO:0000313" key="5">
    <source>
        <dbReference type="EMBL" id="ENZ19251.1"/>
    </source>
</evidence>
<dbReference type="PANTHER" id="PTHR47514:SF1">
    <property type="entry name" value="TRANSKETOLASE N-TERMINAL SECTION-RELATED"/>
    <property type="match status" value="1"/>
</dbReference>
<organism evidence="5 6">
    <name type="scientific">[Clostridium] clostridioforme 90A8</name>
    <dbReference type="NCBI Taxonomy" id="999408"/>
    <lineage>
        <taxon>Bacteria</taxon>
        <taxon>Bacillati</taxon>
        <taxon>Bacillota</taxon>
        <taxon>Clostridia</taxon>
        <taxon>Lachnospirales</taxon>
        <taxon>Lachnospiraceae</taxon>
        <taxon>Enterocloster</taxon>
    </lineage>
</organism>
<dbReference type="GeneID" id="57962501"/>
<dbReference type="Gene3D" id="3.40.50.970">
    <property type="match status" value="1"/>
</dbReference>
<dbReference type="CDD" id="cd02012">
    <property type="entry name" value="TPP_TK"/>
    <property type="match status" value="1"/>
</dbReference>
<dbReference type="InterPro" id="IPR029061">
    <property type="entry name" value="THDP-binding"/>
</dbReference>
<comment type="cofactor">
    <cofactor evidence="1">
        <name>thiamine diphosphate</name>
        <dbReference type="ChEBI" id="CHEBI:58937"/>
    </cofactor>
</comment>
<dbReference type="Proteomes" id="UP000013085">
    <property type="component" value="Unassembled WGS sequence"/>
</dbReference>
<dbReference type="HOGENOM" id="CLU_009227_4_1_9"/>
<feature type="domain" description="Transketolase N-terminal" evidence="4">
    <location>
        <begin position="14"/>
        <end position="266"/>
    </location>
</feature>
<dbReference type="Pfam" id="PF00456">
    <property type="entry name" value="Transketolase_N"/>
    <property type="match status" value="1"/>
</dbReference>
<sequence>MDGKLKRQLELQAYKMRKLALQTIEAAGSGHIGGSFSIAEILSVLYFDEMNVDVNEPKKIDRDRLVLSKGHCSPSLYTALAMKGFFKPEHLATFRKIDSDLSGHVEIHVPGVDMSGGSLGQGLSVALGMAMYGQSRKLGYRVFCIMGDGEIQEGQIWEAAMAAGFYRADNLIAFVDNNKLQLDGSLEEVMSPYPIGEKFRAFGWNVMEIDGSDIEQIHNVIELASSTSGKPTVIVADTVKGKGVSIFENQVRFHGGKPTEEEFKTAYAELDERIAELED</sequence>